<dbReference type="AlphaFoldDB" id="A0A919AQM1"/>
<reference evidence="1" key="2">
    <citation type="submission" date="2020-09" db="EMBL/GenBank/DDBJ databases">
        <authorList>
            <person name="Sun Q."/>
            <person name="Kim S."/>
        </authorList>
    </citation>
    <scope>NUCLEOTIDE SEQUENCE</scope>
    <source>
        <strain evidence="1">KCTC 42590</strain>
    </source>
</reference>
<accession>A0A919AQM1</accession>
<dbReference type="RefSeq" id="WP_191250962.1">
    <property type="nucleotide sequence ID" value="NZ_BNCI01000001.1"/>
</dbReference>
<comment type="caution">
    <text evidence="1">The sequence shown here is derived from an EMBL/GenBank/DDBJ whole genome shotgun (WGS) entry which is preliminary data.</text>
</comment>
<organism evidence="1 2">
    <name type="scientific">Kordiimonas sediminis</name>
    <dbReference type="NCBI Taxonomy" id="1735581"/>
    <lineage>
        <taxon>Bacteria</taxon>
        <taxon>Pseudomonadati</taxon>
        <taxon>Pseudomonadota</taxon>
        <taxon>Alphaproteobacteria</taxon>
        <taxon>Kordiimonadales</taxon>
        <taxon>Kordiimonadaceae</taxon>
        <taxon>Kordiimonas</taxon>
    </lineage>
</organism>
<gene>
    <name evidence="1" type="ORF">GCM10017044_12640</name>
</gene>
<name>A0A919AQM1_9PROT</name>
<keyword evidence="2" id="KW-1185">Reference proteome</keyword>
<evidence type="ECO:0000313" key="2">
    <source>
        <dbReference type="Proteomes" id="UP000630923"/>
    </source>
</evidence>
<protein>
    <submittedName>
        <fullName evidence="1">Uncharacterized protein</fullName>
    </submittedName>
</protein>
<reference evidence="1" key="1">
    <citation type="journal article" date="2014" name="Int. J. Syst. Evol. Microbiol.">
        <title>Complete genome sequence of Corynebacterium casei LMG S-19264T (=DSM 44701T), isolated from a smear-ripened cheese.</title>
        <authorList>
            <consortium name="US DOE Joint Genome Institute (JGI-PGF)"/>
            <person name="Walter F."/>
            <person name="Albersmeier A."/>
            <person name="Kalinowski J."/>
            <person name="Ruckert C."/>
        </authorList>
    </citation>
    <scope>NUCLEOTIDE SEQUENCE</scope>
    <source>
        <strain evidence="1">KCTC 42590</strain>
    </source>
</reference>
<dbReference type="EMBL" id="BNCI01000001">
    <property type="protein sequence ID" value="GHF19458.1"/>
    <property type="molecule type" value="Genomic_DNA"/>
</dbReference>
<sequence>MSDTALSEFDTYRLNKPESRIPQDSTVQTDAASEFIVRVTRAWVGALNARREHGAAKDLHKNVDIWNRSFCTVGGIPASRAWDMFLACLCRKSERQIMLGCACCGKISEDELTILLSLLHLREGRAQDAFDLYKQWLKPDDARVALSCAIEFFDQLSRYGAYVNRSILAALMDDSYRSRRQMH</sequence>
<dbReference type="Proteomes" id="UP000630923">
    <property type="component" value="Unassembled WGS sequence"/>
</dbReference>
<evidence type="ECO:0000313" key="1">
    <source>
        <dbReference type="EMBL" id="GHF19458.1"/>
    </source>
</evidence>
<proteinExistence type="predicted"/>